<evidence type="ECO:0000256" key="3">
    <source>
        <dbReference type="ARBA" id="ARBA00022553"/>
    </source>
</evidence>
<dbReference type="InterPro" id="IPR024187">
    <property type="entry name" value="Sig_transdc_resp-reg_cit/mal"/>
</dbReference>
<dbReference type="GO" id="GO:0005737">
    <property type="term" value="C:cytoplasm"/>
    <property type="evidence" value="ECO:0007669"/>
    <property type="project" value="UniProtKB-SubCell"/>
</dbReference>
<feature type="domain" description="Response regulatory" evidence="11">
    <location>
        <begin position="4"/>
        <end position="115"/>
    </location>
</feature>
<gene>
    <name evidence="12" type="ORF">FDO65_02520</name>
</gene>
<dbReference type="EMBL" id="SZZH01000001">
    <property type="protein sequence ID" value="TKV60591.1"/>
    <property type="molecule type" value="Genomic_DNA"/>
</dbReference>
<dbReference type="InterPro" id="IPR036390">
    <property type="entry name" value="WH_DNA-bd_sf"/>
</dbReference>
<dbReference type="GO" id="GO:0003700">
    <property type="term" value="F:DNA-binding transcription factor activity"/>
    <property type="evidence" value="ECO:0007669"/>
    <property type="project" value="InterPro"/>
</dbReference>
<proteinExistence type="predicted"/>
<dbReference type="SMART" id="SM00448">
    <property type="entry name" value="REC"/>
    <property type="match status" value="1"/>
</dbReference>
<evidence type="ECO:0000256" key="2">
    <source>
        <dbReference type="ARBA" id="ARBA00022490"/>
    </source>
</evidence>
<dbReference type="Proteomes" id="UP000306985">
    <property type="component" value="Unassembled WGS sequence"/>
</dbReference>
<dbReference type="Gene3D" id="1.10.10.10">
    <property type="entry name" value="Winged helix-like DNA-binding domain superfamily/Winged helix DNA-binding domain"/>
    <property type="match status" value="1"/>
</dbReference>
<dbReference type="InterPro" id="IPR001789">
    <property type="entry name" value="Sig_transdc_resp-reg_receiver"/>
</dbReference>
<keyword evidence="8 9" id="KW-0804">Transcription</keyword>
<keyword evidence="3 10" id="KW-0597">Phosphoprotein</keyword>
<dbReference type="InterPro" id="IPR005471">
    <property type="entry name" value="Tscrpt_reg_IclR_N"/>
</dbReference>
<dbReference type="Pfam" id="PF00072">
    <property type="entry name" value="Response_reg"/>
    <property type="match status" value="1"/>
</dbReference>
<reference evidence="12 13" key="1">
    <citation type="submission" date="2019-05" db="EMBL/GenBank/DDBJ databases">
        <title>Nakamurella sp. N5BH11, whole genome shotgun sequence.</title>
        <authorList>
            <person name="Tuo L."/>
        </authorList>
    </citation>
    <scope>NUCLEOTIDE SEQUENCE [LARGE SCALE GENOMIC DNA]</scope>
    <source>
        <strain evidence="12 13">N5BH11</strain>
    </source>
</reference>
<dbReference type="SUPFAM" id="SSF46785">
    <property type="entry name" value="Winged helix' DNA-binding domain"/>
    <property type="match status" value="1"/>
</dbReference>
<dbReference type="Pfam" id="PF09339">
    <property type="entry name" value="HTH_IclR"/>
    <property type="match status" value="1"/>
</dbReference>
<evidence type="ECO:0000313" key="12">
    <source>
        <dbReference type="EMBL" id="TKV60591.1"/>
    </source>
</evidence>
<dbReference type="InterPro" id="IPR051271">
    <property type="entry name" value="2C-system_Tx_regulators"/>
</dbReference>
<keyword evidence="5 9" id="KW-0805">Transcription regulation</keyword>
<evidence type="ECO:0000256" key="7">
    <source>
        <dbReference type="ARBA" id="ARBA00023159"/>
    </source>
</evidence>
<keyword evidence="2 9" id="KW-0963">Cytoplasm</keyword>
<dbReference type="PROSITE" id="PS50110">
    <property type="entry name" value="RESPONSE_REGULATORY"/>
    <property type="match status" value="1"/>
</dbReference>
<evidence type="ECO:0000256" key="1">
    <source>
        <dbReference type="ARBA" id="ARBA00004496"/>
    </source>
</evidence>
<dbReference type="InterPro" id="IPR011991">
    <property type="entry name" value="ArsR-like_HTH"/>
</dbReference>
<dbReference type="GO" id="GO:0003677">
    <property type="term" value="F:DNA binding"/>
    <property type="evidence" value="ECO:0007669"/>
    <property type="project" value="UniProtKB-KW"/>
</dbReference>
<keyword evidence="13" id="KW-1185">Reference proteome</keyword>
<dbReference type="PIRSF" id="PIRSF006171">
    <property type="entry name" value="RR_citrat_malat"/>
    <property type="match status" value="1"/>
</dbReference>
<evidence type="ECO:0000256" key="4">
    <source>
        <dbReference type="ARBA" id="ARBA00023012"/>
    </source>
</evidence>
<dbReference type="PANTHER" id="PTHR45526">
    <property type="entry name" value="TRANSCRIPTIONAL REGULATORY PROTEIN DPIA"/>
    <property type="match status" value="1"/>
</dbReference>
<dbReference type="GO" id="GO:0000156">
    <property type="term" value="F:phosphorelay response regulator activity"/>
    <property type="evidence" value="ECO:0007669"/>
    <property type="project" value="TreeGrafter"/>
</dbReference>
<dbReference type="Gene3D" id="3.40.50.2300">
    <property type="match status" value="1"/>
</dbReference>
<evidence type="ECO:0000259" key="11">
    <source>
        <dbReference type="PROSITE" id="PS50110"/>
    </source>
</evidence>
<dbReference type="InterPro" id="IPR036388">
    <property type="entry name" value="WH-like_DNA-bd_sf"/>
</dbReference>
<keyword evidence="6 9" id="KW-0238">DNA-binding</keyword>
<dbReference type="InterPro" id="IPR011006">
    <property type="entry name" value="CheY-like_superfamily"/>
</dbReference>
<evidence type="ECO:0000256" key="10">
    <source>
        <dbReference type="PROSITE-ProRule" id="PRU00169"/>
    </source>
</evidence>
<evidence type="ECO:0000313" key="13">
    <source>
        <dbReference type="Proteomes" id="UP000306985"/>
    </source>
</evidence>
<evidence type="ECO:0000256" key="5">
    <source>
        <dbReference type="ARBA" id="ARBA00023015"/>
    </source>
</evidence>
<dbReference type="OrthoDB" id="7187989at2"/>
<protein>
    <recommendedName>
        <fullName evidence="9">Transcriptional regulatory protein</fullName>
    </recommendedName>
</protein>
<dbReference type="AlphaFoldDB" id="A0A4U6QJV4"/>
<dbReference type="CDD" id="cd00090">
    <property type="entry name" value="HTH_ARSR"/>
    <property type="match status" value="1"/>
</dbReference>
<organism evidence="12 13">
    <name type="scientific">Nakamurella flava</name>
    <dbReference type="NCBI Taxonomy" id="2576308"/>
    <lineage>
        <taxon>Bacteria</taxon>
        <taxon>Bacillati</taxon>
        <taxon>Actinomycetota</taxon>
        <taxon>Actinomycetes</taxon>
        <taxon>Nakamurellales</taxon>
        <taxon>Nakamurellaceae</taxon>
        <taxon>Nakamurella</taxon>
    </lineage>
</organism>
<evidence type="ECO:0000256" key="6">
    <source>
        <dbReference type="ARBA" id="ARBA00023125"/>
    </source>
</evidence>
<comment type="subcellular location">
    <subcellularLocation>
        <location evidence="1 9">Cytoplasm</location>
    </subcellularLocation>
</comment>
<accession>A0A4U6QJV4</accession>
<keyword evidence="7 9" id="KW-0010">Activator</keyword>
<evidence type="ECO:0000256" key="9">
    <source>
        <dbReference type="PIRNR" id="PIRNR006171"/>
    </source>
</evidence>
<sequence>MTLSVLVVDDDFRVARLHADIVAAATGFTVAAVVPTIGQALAHLGSEPVDLALVDLFLPDGSGLDLLRRLPCEAIMLSAAAESATVRAALAAGAVGYLIKPFGQDALRERLSAFARYRAITDRSETLTQADLDTAIRTLHAQPQHRPKGHSQLTEQAIVTALTEAADPLSASEIAERVGVSRATAQRYLAELVNGGRIVMGLRYGTTGRPEHRYGVS</sequence>
<dbReference type="RefSeq" id="WP_137447895.1">
    <property type="nucleotide sequence ID" value="NZ_SZZH01000001.1"/>
</dbReference>
<comment type="caution">
    <text evidence="12">The sequence shown here is derived from an EMBL/GenBank/DDBJ whole genome shotgun (WGS) entry which is preliminary data.</text>
</comment>
<evidence type="ECO:0000256" key="8">
    <source>
        <dbReference type="ARBA" id="ARBA00023163"/>
    </source>
</evidence>
<feature type="modified residue" description="4-aspartylphosphate" evidence="10">
    <location>
        <position position="55"/>
    </location>
</feature>
<keyword evidence="4 9" id="KW-0902">Two-component regulatory system</keyword>
<dbReference type="PANTHER" id="PTHR45526:SF1">
    <property type="entry name" value="TRANSCRIPTIONAL REGULATORY PROTEIN DCUR-RELATED"/>
    <property type="match status" value="1"/>
</dbReference>
<dbReference type="SUPFAM" id="SSF52172">
    <property type="entry name" value="CheY-like"/>
    <property type="match status" value="1"/>
</dbReference>
<name>A0A4U6QJV4_9ACTN</name>